<dbReference type="PANTHER" id="PTHR45453:SF1">
    <property type="entry name" value="PHOSPHATE REGULON SENSOR PROTEIN PHOR"/>
    <property type="match status" value="1"/>
</dbReference>
<dbReference type="SUPFAM" id="SSF55785">
    <property type="entry name" value="PYP-like sensor domain (PAS domain)"/>
    <property type="match status" value="1"/>
</dbReference>
<name>A0A431URY4_9BACI</name>
<dbReference type="SUPFAM" id="SSF47384">
    <property type="entry name" value="Homodimeric domain of signal transducing histidine kinase"/>
    <property type="match status" value="1"/>
</dbReference>
<dbReference type="SMART" id="SM00388">
    <property type="entry name" value="HisKA"/>
    <property type="match status" value="1"/>
</dbReference>
<evidence type="ECO:0000256" key="4">
    <source>
        <dbReference type="ARBA" id="ARBA00022475"/>
    </source>
</evidence>
<dbReference type="FunFam" id="3.30.565.10:FF:000006">
    <property type="entry name" value="Sensor histidine kinase WalK"/>
    <property type="match status" value="1"/>
</dbReference>
<dbReference type="GO" id="GO:0005524">
    <property type="term" value="F:ATP binding"/>
    <property type="evidence" value="ECO:0007669"/>
    <property type="project" value="UniProtKB-KW"/>
</dbReference>
<reference evidence="17 18" key="1">
    <citation type="submission" date="2018-12" db="EMBL/GenBank/DDBJ databases">
        <authorList>
            <person name="Yu L."/>
        </authorList>
    </citation>
    <scope>NUCLEOTIDE SEQUENCE [LARGE SCALE GENOMIC DNA]</scope>
    <source>
        <strain evidence="17 18">S5H2222</strain>
    </source>
</reference>
<dbReference type="CDD" id="cd00082">
    <property type="entry name" value="HisKA"/>
    <property type="match status" value="1"/>
</dbReference>
<evidence type="ECO:0000256" key="1">
    <source>
        <dbReference type="ARBA" id="ARBA00000085"/>
    </source>
</evidence>
<dbReference type="InterPro" id="IPR000014">
    <property type="entry name" value="PAS"/>
</dbReference>
<dbReference type="SUPFAM" id="SSF55874">
    <property type="entry name" value="ATPase domain of HSP90 chaperone/DNA topoisomerase II/histidine kinase"/>
    <property type="match status" value="1"/>
</dbReference>
<keyword evidence="7" id="KW-0547">Nucleotide-binding</keyword>
<dbReference type="SMART" id="SM00091">
    <property type="entry name" value="PAS"/>
    <property type="match status" value="1"/>
</dbReference>
<dbReference type="SMART" id="SM00387">
    <property type="entry name" value="HATPase_c"/>
    <property type="match status" value="1"/>
</dbReference>
<dbReference type="Proteomes" id="UP000276349">
    <property type="component" value="Unassembled WGS sequence"/>
</dbReference>
<protein>
    <recommendedName>
        <fullName evidence="3">histidine kinase</fullName>
        <ecNumber evidence="3">2.7.13.3</ecNumber>
    </recommendedName>
</protein>
<dbReference type="Gene3D" id="1.10.287.130">
    <property type="match status" value="1"/>
</dbReference>
<feature type="domain" description="PAS" evidence="15">
    <location>
        <begin position="139"/>
        <end position="187"/>
    </location>
</feature>
<keyword evidence="13" id="KW-0812">Transmembrane</keyword>
<organism evidence="17 18">
    <name type="scientific">Lysinibacillus telephonicus</name>
    <dbReference type="NCBI Taxonomy" id="1714840"/>
    <lineage>
        <taxon>Bacteria</taxon>
        <taxon>Bacillati</taxon>
        <taxon>Bacillota</taxon>
        <taxon>Bacilli</taxon>
        <taxon>Bacillales</taxon>
        <taxon>Bacillaceae</taxon>
        <taxon>Lysinibacillus</taxon>
    </lineage>
</organism>
<evidence type="ECO:0000256" key="10">
    <source>
        <dbReference type="ARBA" id="ARBA00023012"/>
    </source>
</evidence>
<dbReference type="EC" id="2.7.13.3" evidence="3"/>
<keyword evidence="4" id="KW-1003">Cell membrane</keyword>
<dbReference type="PROSITE" id="PS50109">
    <property type="entry name" value="HIS_KIN"/>
    <property type="match status" value="1"/>
</dbReference>
<dbReference type="InterPro" id="IPR036890">
    <property type="entry name" value="HATPase_C_sf"/>
</dbReference>
<dbReference type="PANTHER" id="PTHR45453">
    <property type="entry name" value="PHOSPHATE REGULON SENSOR PROTEIN PHOR"/>
    <property type="match status" value="1"/>
</dbReference>
<evidence type="ECO:0000256" key="12">
    <source>
        <dbReference type="SAM" id="Coils"/>
    </source>
</evidence>
<evidence type="ECO:0000256" key="6">
    <source>
        <dbReference type="ARBA" id="ARBA00022679"/>
    </source>
</evidence>
<dbReference type="GO" id="GO:0006355">
    <property type="term" value="P:regulation of DNA-templated transcription"/>
    <property type="evidence" value="ECO:0007669"/>
    <property type="project" value="InterPro"/>
</dbReference>
<dbReference type="Pfam" id="PF00989">
    <property type="entry name" value="PAS"/>
    <property type="match status" value="1"/>
</dbReference>
<dbReference type="RefSeq" id="WP_126294653.1">
    <property type="nucleotide sequence ID" value="NZ_CP155468.1"/>
</dbReference>
<dbReference type="InterPro" id="IPR013767">
    <property type="entry name" value="PAS_fold"/>
</dbReference>
<dbReference type="InterPro" id="IPR035965">
    <property type="entry name" value="PAS-like_dom_sf"/>
</dbReference>
<dbReference type="Gene3D" id="3.30.450.20">
    <property type="entry name" value="PAS domain"/>
    <property type="match status" value="1"/>
</dbReference>
<dbReference type="InterPro" id="IPR036097">
    <property type="entry name" value="HisK_dim/P_sf"/>
</dbReference>
<dbReference type="PROSITE" id="PS50112">
    <property type="entry name" value="PAS"/>
    <property type="match status" value="1"/>
</dbReference>
<dbReference type="GO" id="GO:0005886">
    <property type="term" value="C:plasma membrane"/>
    <property type="evidence" value="ECO:0007669"/>
    <property type="project" value="UniProtKB-SubCell"/>
</dbReference>
<keyword evidence="13" id="KW-1133">Transmembrane helix</keyword>
<evidence type="ECO:0000256" key="11">
    <source>
        <dbReference type="ARBA" id="ARBA00023136"/>
    </source>
</evidence>
<keyword evidence="9" id="KW-0067">ATP-binding</keyword>
<dbReference type="SMART" id="SM00304">
    <property type="entry name" value="HAMP"/>
    <property type="match status" value="1"/>
</dbReference>
<keyword evidence="10" id="KW-0902">Two-component regulatory system</keyword>
<dbReference type="EMBL" id="RXNR01000030">
    <property type="protein sequence ID" value="RTQ92560.1"/>
    <property type="molecule type" value="Genomic_DNA"/>
</dbReference>
<feature type="domain" description="Histidine kinase" evidence="14">
    <location>
        <begin position="264"/>
        <end position="481"/>
    </location>
</feature>
<keyword evidence="18" id="KW-1185">Reference proteome</keyword>
<dbReference type="InterPro" id="IPR003661">
    <property type="entry name" value="HisK_dim/P_dom"/>
</dbReference>
<dbReference type="Gene3D" id="6.10.340.10">
    <property type="match status" value="1"/>
</dbReference>
<dbReference type="NCBIfam" id="NF046044">
    <property type="entry name" value="PnpS"/>
    <property type="match status" value="1"/>
</dbReference>
<dbReference type="FunFam" id="1.10.287.130:FF:000008">
    <property type="entry name" value="Two-component sensor histidine kinase"/>
    <property type="match status" value="1"/>
</dbReference>
<proteinExistence type="predicted"/>
<dbReference type="GO" id="GO:0016036">
    <property type="term" value="P:cellular response to phosphate starvation"/>
    <property type="evidence" value="ECO:0007669"/>
    <property type="project" value="TreeGrafter"/>
</dbReference>
<dbReference type="InterPro" id="IPR005467">
    <property type="entry name" value="His_kinase_dom"/>
</dbReference>
<comment type="caution">
    <text evidence="17">The sequence shown here is derived from an EMBL/GenBank/DDBJ whole genome shotgun (WGS) entry which is preliminary data.</text>
</comment>
<feature type="domain" description="HAMP" evidence="16">
    <location>
        <begin position="82"/>
        <end position="134"/>
    </location>
</feature>
<comment type="catalytic activity">
    <reaction evidence="1">
        <text>ATP + protein L-histidine = ADP + protein N-phospho-L-histidine.</text>
        <dbReference type="EC" id="2.7.13.3"/>
    </reaction>
</comment>
<dbReference type="AlphaFoldDB" id="A0A431URY4"/>
<dbReference type="CDD" id="cd00075">
    <property type="entry name" value="HATPase"/>
    <property type="match status" value="1"/>
</dbReference>
<keyword evidence="12" id="KW-0175">Coiled coil</keyword>
<dbReference type="InterPro" id="IPR050351">
    <property type="entry name" value="BphY/WalK/GraS-like"/>
</dbReference>
<dbReference type="GO" id="GO:0004721">
    <property type="term" value="F:phosphoprotein phosphatase activity"/>
    <property type="evidence" value="ECO:0007669"/>
    <property type="project" value="TreeGrafter"/>
</dbReference>
<dbReference type="NCBIfam" id="TIGR00229">
    <property type="entry name" value="sensory_box"/>
    <property type="match status" value="1"/>
</dbReference>
<gene>
    <name evidence="17" type="ORF">EKG35_11740</name>
</gene>
<dbReference type="Pfam" id="PF00512">
    <property type="entry name" value="HisKA"/>
    <property type="match status" value="1"/>
</dbReference>
<keyword evidence="5" id="KW-0597">Phosphoprotein</keyword>
<dbReference type="InterPro" id="IPR003594">
    <property type="entry name" value="HATPase_dom"/>
</dbReference>
<evidence type="ECO:0000259" key="15">
    <source>
        <dbReference type="PROSITE" id="PS50112"/>
    </source>
</evidence>
<dbReference type="GO" id="GO:0000155">
    <property type="term" value="F:phosphorelay sensor kinase activity"/>
    <property type="evidence" value="ECO:0007669"/>
    <property type="project" value="InterPro"/>
</dbReference>
<feature type="transmembrane region" description="Helical" evidence="13">
    <location>
        <begin position="12"/>
        <end position="35"/>
    </location>
</feature>
<dbReference type="InterPro" id="IPR003660">
    <property type="entry name" value="HAMP_dom"/>
</dbReference>
<sequence length="481" mass="54950">MKSYNNRLFVNFIILTGSILAVLGFVLGQLFPFYIESYFSKNNIDLSADQIDQVRKQFSFIITFLIFLAFALISFVANNLLRNLLDPIENITQTARELTKGNYRSRAYAIGPASIVELRNSINILARNLQEIEKIREIEEERLKTLIENMGSALIMIDREATVSIVNRQFLDGFELTIDEVKGKNFLTLGLPVELEKFIDHVFLTELPYRKQIEIEVQQEIQYKQVYGAPVVGEHGRWLGVVIVMHDISELIRLEQIRKDFVANVSHELRTPITSIKGFSETLLDGAFKDEKMLISFLEIIYQESNRLQMLIQDLLELSKIEQHGFSVDIAPTSLQEVLIRAVELTSPRLDEKNMQFNVDIVRDVMVMGDFNRLIQVFTNLITNSITYSPEDTTITLRIKENNEYGIIEVEDQGMGIEKGEIPRIFERFYRVDKARSRNSGGTGLGLAIVKHLIEAHNGKITVESTVGVGTCMKVSIPLYK</sequence>
<accession>A0A431URY4</accession>
<evidence type="ECO:0000256" key="5">
    <source>
        <dbReference type="ARBA" id="ARBA00022553"/>
    </source>
</evidence>
<evidence type="ECO:0000256" key="13">
    <source>
        <dbReference type="SAM" id="Phobius"/>
    </source>
</evidence>
<evidence type="ECO:0000256" key="2">
    <source>
        <dbReference type="ARBA" id="ARBA00004651"/>
    </source>
</evidence>
<dbReference type="PROSITE" id="PS50885">
    <property type="entry name" value="HAMP"/>
    <property type="match status" value="1"/>
</dbReference>
<keyword evidence="8 17" id="KW-0418">Kinase</keyword>
<evidence type="ECO:0000256" key="8">
    <source>
        <dbReference type="ARBA" id="ARBA00022777"/>
    </source>
</evidence>
<dbReference type="Gene3D" id="3.30.565.10">
    <property type="entry name" value="Histidine kinase-like ATPase, C-terminal domain"/>
    <property type="match status" value="1"/>
</dbReference>
<evidence type="ECO:0000256" key="3">
    <source>
        <dbReference type="ARBA" id="ARBA00012438"/>
    </source>
</evidence>
<feature type="transmembrane region" description="Helical" evidence="13">
    <location>
        <begin position="58"/>
        <end position="81"/>
    </location>
</feature>
<dbReference type="PRINTS" id="PR00344">
    <property type="entry name" value="BCTRLSENSOR"/>
</dbReference>
<comment type="subcellular location">
    <subcellularLocation>
        <location evidence="2">Cell membrane</location>
        <topology evidence="2">Multi-pass membrane protein</topology>
    </subcellularLocation>
</comment>
<evidence type="ECO:0000256" key="7">
    <source>
        <dbReference type="ARBA" id="ARBA00022741"/>
    </source>
</evidence>
<evidence type="ECO:0000256" key="9">
    <source>
        <dbReference type="ARBA" id="ARBA00022840"/>
    </source>
</evidence>
<keyword evidence="11 13" id="KW-0472">Membrane</keyword>
<evidence type="ECO:0000259" key="14">
    <source>
        <dbReference type="PROSITE" id="PS50109"/>
    </source>
</evidence>
<dbReference type="OrthoDB" id="9813151at2"/>
<evidence type="ECO:0000259" key="16">
    <source>
        <dbReference type="PROSITE" id="PS50885"/>
    </source>
</evidence>
<dbReference type="InterPro" id="IPR004358">
    <property type="entry name" value="Sig_transdc_His_kin-like_C"/>
</dbReference>
<evidence type="ECO:0000313" key="18">
    <source>
        <dbReference type="Proteomes" id="UP000276349"/>
    </source>
</evidence>
<dbReference type="Pfam" id="PF02518">
    <property type="entry name" value="HATPase_c"/>
    <property type="match status" value="1"/>
</dbReference>
<keyword evidence="6" id="KW-0808">Transferase</keyword>
<feature type="coiled-coil region" evidence="12">
    <location>
        <begin position="115"/>
        <end position="149"/>
    </location>
</feature>
<evidence type="ECO:0000313" key="17">
    <source>
        <dbReference type="EMBL" id="RTQ92560.1"/>
    </source>
</evidence>